<dbReference type="GeneID" id="25775484"/>
<dbReference type="PANTHER" id="PTHR10908">
    <property type="entry name" value="SEROTONIN N-ACETYLTRANSFERASE"/>
    <property type="match status" value="1"/>
</dbReference>
<dbReference type="OrthoDB" id="30840at2759"/>
<evidence type="ECO:0000256" key="2">
    <source>
        <dbReference type="ARBA" id="ARBA00023315"/>
    </source>
</evidence>
<accession>G9P3Y2</accession>
<dbReference type="PROSITE" id="PS51186">
    <property type="entry name" value="GNAT"/>
    <property type="match status" value="1"/>
</dbReference>
<evidence type="ECO:0000259" key="3">
    <source>
        <dbReference type="PROSITE" id="PS51186"/>
    </source>
</evidence>
<dbReference type="GO" id="GO:0004059">
    <property type="term" value="F:aralkylamine N-acetyltransferase activity"/>
    <property type="evidence" value="ECO:0007669"/>
    <property type="project" value="TreeGrafter"/>
</dbReference>
<dbReference type="InterPro" id="IPR051635">
    <property type="entry name" value="SNAT-like"/>
</dbReference>
<dbReference type="InterPro" id="IPR016181">
    <property type="entry name" value="Acyl_CoA_acyltransferase"/>
</dbReference>
<dbReference type="HOGENOM" id="CLU_061829_0_1_1"/>
<dbReference type="InterPro" id="IPR000182">
    <property type="entry name" value="GNAT_dom"/>
</dbReference>
<dbReference type="SUPFAM" id="SSF55729">
    <property type="entry name" value="Acyl-CoA N-acyltransferases (Nat)"/>
    <property type="match status" value="1"/>
</dbReference>
<dbReference type="GO" id="GO:0005737">
    <property type="term" value="C:cytoplasm"/>
    <property type="evidence" value="ECO:0007669"/>
    <property type="project" value="TreeGrafter"/>
</dbReference>
<evidence type="ECO:0000256" key="1">
    <source>
        <dbReference type="ARBA" id="ARBA00022679"/>
    </source>
</evidence>
<dbReference type="KEGG" id="tatv:25775484"/>
<dbReference type="PANTHER" id="PTHR10908:SF0">
    <property type="entry name" value="SEROTONIN N-ACETYLTRANSFERASE"/>
    <property type="match status" value="1"/>
</dbReference>
<dbReference type="STRING" id="452589.G9P3Y2"/>
<reference evidence="4 5" key="1">
    <citation type="journal article" date="2011" name="Genome Biol.">
        <title>Comparative genome sequence analysis underscores mycoparasitism as the ancestral life style of Trichoderma.</title>
        <authorList>
            <person name="Kubicek C.P."/>
            <person name="Herrera-Estrella A."/>
            <person name="Seidl-Seiboth V."/>
            <person name="Martinez D.A."/>
            <person name="Druzhinina I.S."/>
            <person name="Thon M."/>
            <person name="Zeilinger S."/>
            <person name="Casas-Flores S."/>
            <person name="Horwitz B.A."/>
            <person name="Mukherjee P.K."/>
            <person name="Mukherjee M."/>
            <person name="Kredics L."/>
            <person name="Alcaraz L.D."/>
            <person name="Aerts A."/>
            <person name="Antal Z."/>
            <person name="Atanasova L."/>
            <person name="Cervantes-Badillo M.G."/>
            <person name="Challacombe J."/>
            <person name="Chertkov O."/>
            <person name="McCluskey K."/>
            <person name="Coulpier F."/>
            <person name="Deshpande N."/>
            <person name="von Doehren H."/>
            <person name="Ebbole D.J."/>
            <person name="Esquivel-Naranjo E.U."/>
            <person name="Fekete E."/>
            <person name="Flipphi M."/>
            <person name="Glaser F."/>
            <person name="Gomez-Rodriguez E.Y."/>
            <person name="Gruber S."/>
            <person name="Han C."/>
            <person name="Henrissat B."/>
            <person name="Hermosa R."/>
            <person name="Hernandez-Onate M."/>
            <person name="Karaffa L."/>
            <person name="Kosti I."/>
            <person name="Le Crom S."/>
            <person name="Lindquist E."/>
            <person name="Lucas S."/>
            <person name="Luebeck M."/>
            <person name="Luebeck P.S."/>
            <person name="Margeot A."/>
            <person name="Metz B."/>
            <person name="Misra M."/>
            <person name="Nevalainen H."/>
            <person name="Omann M."/>
            <person name="Packer N."/>
            <person name="Perrone G."/>
            <person name="Uresti-Rivera E.E."/>
            <person name="Salamov A."/>
            <person name="Schmoll M."/>
            <person name="Seiboth B."/>
            <person name="Shapiro H."/>
            <person name="Sukno S."/>
            <person name="Tamayo-Ramos J.A."/>
            <person name="Tisch D."/>
            <person name="Wiest A."/>
            <person name="Wilkinson H.H."/>
            <person name="Zhang M."/>
            <person name="Coutinho P.M."/>
            <person name="Kenerley C.M."/>
            <person name="Monte E."/>
            <person name="Baker S.E."/>
            <person name="Grigoriev I.V."/>
        </authorList>
    </citation>
    <scope>NUCLEOTIDE SEQUENCE [LARGE SCALE GENOMIC DNA]</scope>
    <source>
        <strain evidence="5">ATCC 20476 / IMI 206040</strain>
    </source>
</reference>
<keyword evidence="1" id="KW-0808">Transferase</keyword>
<feature type="domain" description="N-acetyltransferase" evidence="3">
    <location>
        <begin position="70"/>
        <end position="214"/>
    </location>
</feature>
<protein>
    <recommendedName>
        <fullName evidence="3">N-acetyltransferase domain-containing protein</fullName>
    </recommendedName>
</protein>
<dbReference type="CDD" id="cd04301">
    <property type="entry name" value="NAT_SF"/>
    <property type="match status" value="1"/>
</dbReference>
<evidence type="ECO:0000313" key="4">
    <source>
        <dbReference type="EMBL" id="EHK43087.1"/>
    </source>
</evidence>
<name>G9P3Y2_HYPAI</name>
<dbReference type="Gene3D" id="3.40.630.30">
    <property type="match status" value="1"/>
</dbReference>
<dbReference type="AlphaFoldDB" id="G9P3Y2"/>
<organism evidence="4 5">
    <name type="scientific">Hypocrea atroviridis (strain ATCC 20476 / IMI 206040)</name>
    <name type="common">Trichoderma atroviride</name>
    <dbReference type="NCBI Taxonomy" id="452589"/>
    <lineage>
        <taxon>Eukaryota</taxon>
        <taxon>Fungi</taxon>
        <taxon>Dikarya</taxon>
        <taxon>Ascomycota</taxon>
        <taxon>Pezizomycotina</taxon>
        <taxon>Sordariomycetes</taxon>
        <taxon>Hypocreomycetidae</taxon>
        <taxon>Hypocreales</taxon>
        <taxon>Hypocreaceae</taxon>
        <taxon>Trichoderma</taxon>
    </lineage>
</organism>
<sequence length="232" mass="26920">MPFCFNPKLAFLQPQHVATTIFLEQCAFEHSQRGFSKQLTEYRIRFSGTLSYGLFNICDVTERKDWLLKMKMRGWNMPDCREDVRRFMFVHMVATMGCDPVVTDKDMDCPKNWKEVLHGRQRYPSEPVGHRSYGKTVCLHSIVVNPWLRGLGLGTAALKSFVQRIHSRGLADRVALLCHKHEIRFFAKCGFKNIGRSDTTSLPGQYYNMIFDLPERDTHIAWKGILEDAEKL</sequence>
<proteinExistence type="predicted"/>
<evidence type="ECO:0000313" key="5">
    <source>
        <dbReference type="Proteomes" id="UP000005426"/>
    </source>
</evidence>
<dbReference type="OMA" id="GLFNICD"/>
<gene>
    <name evidence="4" type="ORF">TRIATDRAFT_136870</name>
</gene>
<dbReference type="Proteomes" id="UP000005426">
    <property type="component" value="Unassembled WGS sequence"/>
</dbReference>
<dbReference type="EMBL" id="ABDG02000026">
    <property type="protein sequence ID" value="EHK43087.1"/>
    <property type="molecule type" value="Genomic_DNA"/>
</dbReference>
<keyword evidence="2" id="KW-0012">Acyltransferase</keyword>
<comment type="caution">
    <text evidence="4">The sequence shown here is derived from an EMBL/GenBank/DDBJ whole genome shotgun (WGS) entry which is preliminary data.</text>
</comment>
<dbReference type="eggNOG" id="KOG4144">
    <property type="taxonomic scope" value="Eukaryota"/>
</dbReference>
<keyword evidence="5" id="KW-1185">Reference proteome</keyword>
<dbReference type="Pfam" id="PF00583">
    <property type="entry name" value="Acetyltransf_1"/>
    <property type="match status" value="1"/>
</dbReference>